<reference evidence="4" key="1">
    <citation type="journal article" date="2021" name="IMA Fungus">
        <title>Genomic characterization of three marine fungi, including Emericellopsis atlantica sp. nov. with signatures of a generalist lifestyle and marine biomass degradation.</title>
        <authorList>
            <person name="Hagestad O.C."/>
            <person name="Hou L."/>
            <person name="Andersen J.H."/>
            <person name="Hansen E.H."/>
            <person name="Altermark B."/>
            <person name="Li C."/>
            <person name="Kuhnert E."/>
            <person name="Cox R.J."/>
            <person name="Crous P.W."/>
            <person name="Spatafora J.W."/>
            <person name="Lail K."/>
            <person name="Amirebrahimi M."/>
            <person name="Lipzen A."/>
            <person name="Pangilinan J."/>
            <person name="Andreopoulos W."/>
            <person name="Hayes R.D."/>
            <person name="Ng V."/>
            <person name="Grigoriev I.V."/>
            <person name="Jackson S.A."/>
            <person name="Sutton T.D.S."/>
            <person name="Dobson A.D.W."/>
            <person name="Rama T."/>
        </authorList>
    </citation>
    <scope>NUCLEOTIDE SEQUENCE</scope>
    <source>
        <strain evidence="4">TRa018bII</strain>
    </source>
</reference>
<feature type="domain" description="DUF1996" evidence="3">
    <location>
        <begin position="40"/>
        <end position="292"/>
    </location>
</feature>
<dbReference type="Proteomes" id="UP000824998">
    <property type="component" value="Unassembled WGS sequence"/>
</dbReference>
<evidence type="ECO:0000313" key="4">
    <source>
        <dbReference type="EMBL" id="KAG9230027.1"/>
    </source>
</evidence>
<dbReference type="Pfam" id="PF09362">
    <property type="entry name" value="DUF1996"/>
    <property type="match status" value="1"/>
</dbReference>
<name>A0A9P7YB81_9HELO</name>
<feature type="region of interest" description="Disordered" evidence="1">
    <location>
        <begin position="358"/>
        <end position="381"/>
    </location>
</feature>
<keyword evidence="5" id="KW-1185">Reference proteome</keyword>
<proteinExistence type="predicted"/>
<protein>
    <recommendedName>
        <fullName evidence="3">DUF1996 domain-containing protein</fullName>
    </recommendedName>
</protein>
<accession>A0A9P7YB81</accession>
<evidence type="ECO:0000256" key="1">
    <source>
        <dbReference type="SAM" id="MobiDB-lite"/>
    </source>
</evidence>
<feature type="chain" id="PRO_5040337940" description="DUF1996 domain-containing protein" evidence="2">
    <location>
        <begin position="25"/>
        <end position="512"/>
    </location>
</feature>
<comment type="caution">
    <text evidence="4">The sequence shown here is derived from an EMBL/GenBank/DDBJ whole genome shotgun (WGS) entry which is preliminary data.</text>
</comment>
<keyword evidence="2" id="KW-0732">Signal</keyword>
<dbReference type="EMBL" id="MU251708">
    <property type="protein sequence ID" value="KAG9230027.1"/>
    <property type="molecule type" value="Genomic_DNA"/>
</dbReference>
<dbReference type="PANTHER" id="PTHR43662">
    <property type="match status" value="1"/>
</dbReference>
<dbReference type="PANTHER" id="PTHR43662:SF7">
    <property type="entry name" value="DUF1996 DOMAIN-CONTAINING PROTEIN"/>
    <property type="match status" value="1"/>
</dbReference>
<dbReference type="AlphaFoldDB" id="A0A9P7YB81"/>
<evidence type="ECO:0000259" key="3">
    <source>
        <dbReference type="Pfam" id="PF09362"/>
    </source>
</evidence>
<organism evidence="4 5">
    <name type="scientific">Amylocarpus encephaloides</name>
    <dbReference type="NCBI Taxonomy" id="45428"/>
    <lineage>
        <taxon>Eukaryota</taxon>
        <taxon>Fungi</taxon>
        <taxon>Dikarya</taxon>
        <taxon>Ascomycota</taxon>
        <taxon>Pezizomycotina</taxon>
        <taxon>Leotiomycetes</taxon>
        <taxon>Helotiales</taxon>
        <taxon>Helotiales incertae sedis</taxon>
        <taxon>Amylocarpus</taxon>
    </lineage>
</organism>
<evidence type="ECO:0000313" key="5">
    <source>
        <dbReference type="Proteomes" id="UP000824998"/>
    </source>
</evidence>
<gene>
    <name evidence="4" type="ORF">BJ875DRAFT_169743</name>
</gene>
<dbReference type="OrthoDB" id="74764at2759"/>
<evidence type="ECO:0000256" key="2">
    <source>
        <dbReference type="SAM" id="SignalP"/>
    </source>
</evidence>
<feature type="signal peptide" evidence="2">
    <location>
        <begin position="1"/>
        <end position="24"/>
    </location>
</feature>
<dbReference type="InterPro" id="IPR018535">
    <property type="entry name" value="DUF1996"/>
</dbReference>
<sequence>MRSTTLNAQRALLPLIAFSTVATAFWRMPCQARSGLARIDPLVSPGTIGEHAHAIHGGSGFSESSDTAQLLSSECTSCEVSQDKSAYWTPAVYFKDAATGKFTLVDQVGGMLAYYLLFPNSGETTVEAFPKDFEMISGDTNQRNWSYPVPDVEKSLWSYTAPYNTQTFLRQAALGFNCLDYGKTPEPTLYRHSLPDKAYLDANCKDGVRFEIMFPSCWNGKDVTSKDKKSHVVFPDQVMTGNCPKDFPKRLPSILFETIWNTFEFAGKDGEFVIANGDTTGNGYHGDFVMGWDTAFLQKAVNQCTNPSGQISDCDLFDIQESSVYGNCNIAMPKELQSEDVLGPMPSLPGNVKVISGPGYAKGDSPGSSAAPAKTSEKPVEVVPATSAPVATYTPATTLPTGSQPTYGGIFAVKESSSASASVDVNIHALAMPTPSPSGTAAPPQSYYSTQYITNGNIVSEILLVEERVTVTASETSTQVNMVTHVQTNTVVAPPASVRRRAHMHRHQRVGR</sequence>